<dbReference type="PROSITE" id="PS50850">
    <property type="entry name" value="MFS"/>
    <property type="match status" value="1"/>
</dbReference>
<dbReference type="InterPro" id="IPR003663">
    <property type="entry name" value="Sugar/inositol_transpt"/>
</dbReference>
<dbReference type="GO" id="GO:0016020">
    <property type="term" value="C:membrane"/>
    <property type="evidence" value="ECO:0007669"/>
    <property type="project" value="UniProtKB-SubCell"/>
</dbReference>
<evidence type="ECO:0000256" key="8">
    <source>
        <dbReference type="SAM" id="Phobius"/>
    </source>
</evidence>
<name>R8BBP6_PHAM7</name>
<dbReference type="KEGG" id="tmn:UCRPA7_7796"/>
<feature type="transmembrane region" description="Helical" evidence="8">
    <location>
        <begin position="228"/>
        <end position="249"/>
    </location>
</feature>
<feature type="transmembrane region" description="Helical" evidence="8">
    <location>
        <begin position="443"/>
        <end position="464"/>
    </location>
</feature>
<evidence type="ECO:0000313" key="11">
    <source>
        <dbReference type="Proteomes" id="UP000014074"/>
    </source>
</evidence>
<feature type="transmembrane region" description="Helical" evidence="8">
    <location>
        <begin position="476"/>
        <end position="495"/>
    </location>
</feature>
<feature type="transmembrane region" description="Helical" evidence="8">
    <location>
        <begin position="155"/>
        <end position="176"/>
    </location>
</feature>
<dbReference type="InterPro" id="IPR020846">
    <property type="entry name" value="MFS_dom"/>
</dbReference>
<dbReference type="SUPFAM" id="SSF103473">
    <property type="entry name" value="MFS general substrate transporter"/>
    <property type="match status" value="1"/>
</dbReference>
<sequence>MAASDAASVDKADIHPSVDIDSLEIEFEKSLQYTEVEHGLTFWAAIKLHYPAVLWCLFINLATVLKGMDGGIVGSLVGIGTFKEQYGYLYNGTYVVEAHWLSAFNYANKLGAMVGAFTAGFAYDRLGPRLMLAICSTGSVAFIFIQFFSSTPAQLFVGQLLNGCLIAFYPICASAYVGEVCPLALRGFAASMTNLAFVIGQFIASGILKGTSDMDSKFAYKIPIATQWALPALMLLFIFFCPDPPFWLCKKKRYDAAEKSIRRLATPSIDPSLKLAFVKETLRLEEAFKGDNAPTLFDCFKGPNLRRLIICIMAYDIQAFTGNILFIDYAVYFFELAGLDSSDAFSMNLGLTAIGFVGTCLSWWVMTFVGRRAAYVWGCAALSAFCFIIATLDFAPQTSGHAATWVQCSLMLVCNFVYDVTIGPYCFVLLAEVSSAKLRGMTIALATVTCHIVSIVFAVAIPYAMNEDEGNWRGKIGFLFAGLGVLCTLYCFFCMPETKGRTFEELDVMFERKVPSRKFKAYEINGAIAAQEELHHL</sequence>
<evidence type="ECO:0000256" key="7">
    <source>
        <dbReference type="RuleBase" id="RU003346"/>
    </source>
</evidence>
<evidence type="ECO:0000256" key="6">
    <source>
        <dbReference type="ARBA" id="ARBA00023136"/>
    </source>
</evidence>
<dbReference type="EMBL" id="KB933323">
    <property type="protein sequence ID" value="EON96707.1"/>
    <property type="molecule type" value="Genomic_DNA"/>
</dbReference>
<dbReference type="InterPro" id="IPR005828">
    <property type="entry name" value="MFS_sugar_transport-like"/>
</dbReference>
<dbReference type="PANTHER" id="PTHR48022">
    <property type="entry name" value="PLASTIDIC GLUCOSE TRANSPORTER 4"/>
    <property type="match status" value="1"/>
</dbReference>
<keyword evidence="11" id="KW-1185">Reference proteome</keyword>
<comment type="similarity">
    <text evidence="2 7">Belongs to the major facilitator superfamily. Sugar transporter (TC 2.A.1.1) family.</text>
</comment>
<dbReference type="eggNOG" id="KOG0254">
    <property type="taxonomic scope" value="Eukaryota"/>
</dbReference>
<feature type="transmembrane region" description="Helical" evidence="8">
    <location>
        <begin position="188"/>
        <end position="208"/>
    </location>
</feature>
<evidence type="ECO:0000256" key="2">
    <source>
        <dbReference type="ARBA" id="ARBA00010992"/>
    </source>
</evidence>
<feature type="transmembrane region" description="Helical" evidence="8">
    <location>
        <begin position="373"/>
        <end position="392"/>
    </location>
</feature>
<protein>
    <submittedName>
        <fullName evidence="10">Putative mfs alpha-glucoside protein</fullName>
    </submittedName>
</protein>
<dbReference type="GeneID" id="19328585"/>
<dbReference type="GO" id="GO:0005351">
    <property type="term" value="F:carbohydrate:proton symporter activity"/>
    <property type="evidence" value="ECO:0007669"/>
    <property type="project" value="TreeGrafter"/>
</dbReference>
<comment type="subcellular location">
    <subcellularLocation>
        <location evidence="1">Membrane</location>
        <topology evidence="1">Multi-pass membrane protein</topology>
    </subcellularLocation>
</comment>
<dbReference type="RefSeq" id="XP_007918509.1">
    <property type="nucleotide sequence ID" value="XM_007920318.1"/>
</dbReference>
<dbReference type="AlphaFoldDB" id="R8BBP6"/>
<feature type="transmembrane region" description="Helical" evidence="8">
    <location>
        <begin position="404"/>
        <end position="431"/>
    </location>
</feature>
<dbReference type="Gene3D" id="1.20.1250.20">
    <property type="entry name" value="MFS general substrate transporter like domains"/>
    <property type="match status" value="1"/>
</dbReference>
<organism evidence="10 11">
    <name type="scientific">Phaeoacremonium minimum (strain UCR-PA7)</name>
    <name type="common">Esca disease fungus</name>
    <name type="synonym">Togninia minima</name>
    <dbReference type="NCBI Taxonomy" id="1286976"/>
    <lineage>
        <taxon>Eukaryota</taxon>
        <taxon>Fungi</taxon>
        <taxon>Dikarya</taxon>
        <taxon>Ascomycota</taxon>
        <taxon>Pezizomycotina</taxon>
        <taxon>Sordariomycetes</taxon>
        <taxon>Sordariomycetidae</taxon>
        <taxon>Togniniales</taxon>
        <taxon>Togniniaceae</taxon>
        <taxon>Phaeoacremonium</taxon>
    </lineage>
</organism>
<feature type="transmembrane region" description="Helical" evidence="8">
    <location>
        <begin position="308"/>
        <end position="332"/>
    </location>
</feature>
<dbReference type="OrthoDB" id="6612291at2759"/>
<evidence type="ECO:0000259" key="9">
    <source>
        <dbReference type="PROSITE" id="PS50850"/>
    </source>
</evidence>
<dbReference type="HOGENOM" id="CLU_001265_11_5_1"/>
<dbReference type="FunFam" id="1.20.1250.20:FF:000078">
    <property type="entry name" value="MFS maltose transporter, putative"/>
    <property type="match status" value="1"/>
</dbReference>
<feature type="transmembrane region" description="Helical" evidence="8">
    <location>
        <begin position="344"/>
        <end position="366"/>
    </location>
</feature>
<accession>R8BBP6</accession>
<gene>
    <name evidence="10" type="ORF">UCRPA7_7796</name>
</gene>
<keyword evidence="3 7" id="KW-0813">Transport</keyword>
<dbReference type="InterPro" id="IPR036259">
    <property type="entry name" value="MFS_trans_sf"/>
</dbReference>
<evidence type="ECO:0000256" key="4">
    <source>
        <dbReference type="ARBA" id="ARBA00022692"/>
    </source>
</evidence>
<keyword evidence="5 8" id="KW-1133">Transmembrane helix</keyword>
<evidence type="ECO:0000313" key="10">
    <source>
        <dbReference type="EMBL" id="EON96707.1"/>
    </source>
</evidence>
<dbReference type="Pfam" id="PF00083">
    <property type="entry name" value="Sugar_tr"/>
    <property type="match status" value="1"/>
</dbReference>
<keyword evidence="4 8" id="KW-0812">Transmembrane</keyword>
<dbReference type="InterPro" id="IPR050360">
    <property type="entry name" value="MFS_Sugar_Transporters"/>
</dbReference>
<evidence type="ECO:0000256" key="3">
    <source>
        <dbReference type="ARBA" id="ARBA00022448"/>
    </source>
</evidence>
<proteinExistence type="inferred from homology"/>
<dbReference type="PANTHER" id="PTHR48022:SF71">
    <property type="entry name" value="ALPHA-GLUCOSIDE TRANSPORTER, PUTATIVE (AFU_ORTHOLOGUE AFUA_4G02650)-RELATED"/>
    <property type="match status" value="1"/>
</dbReference>
<dbReference type="Proteomes" id="UP000014074">
    <property type="component" value="Unassembled WGS sequence"/>
</dbReference>
<feature type="domain" description="Major facilitator superfamily (MFS) profile" evidence="9">
    <location>
        <begin position="55"/>
        <end position="499"/>
    </location>
</feature>
<reference evidence="11" key="1">
    <citation type="journal article" date="2013" name="Genome Announc.">
        <title>Draft genome sequence of the ascomycete Phaeoacremonium aleophilum strain UCR-PA7, a causal agent of the esca disease complex in grapevines.</title>
        <authorList>
            <person name="Blanco-Ulate B."/>
            <person name="Rolshausen P."/>
            <person name="Cantu D."/>
        </authorList>
    </citation>
    <scope>NUCLEOTIDE SEQUENCE [LARGE SCALE GENOMIC DNA]</scope>
    <source>
        <strain evidence="11">UCR-PA7</strain>
    </source>
</reference>
<dbReference type="NCBIfam" id="TIGR00879">
    <property type="entry name" value="SP"/>
    <property type="match status" value="1"/>
</dbReference>
<evidence type="ECO:0000256" key="1">
    <source>
        <dbReference type="ARBA" id="ARBA00004141"/>
    </source>
</evidence>
<evidence type="ECO:0000256" key="5">
    <source>
        <dbReference type="ARBA" id="ARBA00022989"/>
    </source>
</evidence>
<feature type="transmembrane region" description="Helical" evidence="8">
    <location>
        <begin position="130"/>
        <end position="149"/>
    </location>
</feature>
<keyword evidence="6 8" id="KW-0472">Membrane</keyword>